<proteinExistence type="predicted"/>
<dbReference type="Gene3D" id="3.40.50.1820">
    <property type="entry name" value="alpha/beta hydrolase"/>
    <property type="match status" value="1"/>
</dbReference>
<comment type="caution">
    <text evidence="2">The sequence shown here is derived from an EMBL/GenBank/DDBJ whole genome shotgun (WGS) entry which is preliminary data.</text>
</comment>
<dbReference type="EMBL" id="MU251594">
    <property type="protein sequence ID" value="KAG9231553.1"/>
    <property type="molecule type" value="Genomic_DNA"/>
</dbReference>
<name>A0A9P8C2J0_9HELO</name>
<protein>
    <submittedName>
        <fullName evidence="2">Alpha/Beta hydrolase protein</fullName>
    </submittedName>
</protein>
<sequence length="293" mass="32429">MSCPDCLRGGVSTSHPTGEEATVHGLQTYIARPDNGLAPKGVVVFITDAFGWKFVNNRVLSDHYAKKGGFLVYLPDFMDGHAMDPQANVLLEKIMEESSLFTKLVYKPVWIFQAICIAIPWKMKTGIPITSPRVISFVQALRTSEPPFPTDNLKIGAAGFCWGGKHAIILAQDDPATRVVRHQSQIQSETSEKLIDCAFTAHPSYLEVPTDIEPITVPTSVAVGDDDMVLKGPEAKQMKEIFDTRKSTDYEVAIMPGAKHGFAVRTHPDDKHEMECAQKAEDQALAWFTRWLA</sequence>
<evidence type="ECO:0000259" key="1">
    <source>
        <dbReference type="Pfam" id="PF01738"/>
    </source>
</evidence>
<dbReference type="PANTHER" id="PTHR17630">
    <property type="entry name" value="DIENELACTONE HYDROLASE"/>
    <property type="match status" value="1"/>
</dbReference>
<dbReference type="Pfam" id="PF01738">
    <property type="entry name" value="DLH"/>
    <property type="match status" value="1"/>
</dbReference>
<evidence type="ECO:0000313" key="2">
    <source>
        <dbReference type="EMBL" id="KAG9231553.1"/>
    </source>
</evidence>
<dbReference type="InterPro" id="IPR029058">
    <property type="entry name" value="AB_hydrolase_fold"/>
</dbReference>
<accession>A0A9P8C2J0</accession>
<organism evidence="2 3">
    <name type="scientific">Amylocarpus encephaloides</name>
    <dbReference type="NCBI Taxonomy" id="45428"/>
    <lineage>
        <taxon>Eukaryota</taxon>
        <taxon>Fungi</taxon>
        <taxon>Dikarya</taxon>
        <taxon>Ascomycota</taxon>
        <taxon>Pezizomycotina</taxon>
        <taxon>Leotiomycetes</taxon>
        <taxon>Helotiales</taxon>
        <taxon>Helotiales incertae sedis</taxon>
        <taxon>Amylocarpus</taxon>
    </lineage>
</organism>
<evidence type="ECO:0000313" key="3">
    <source>
        <dbReference type="Proteomes" id="UP000824998"/>
    </source>
</evidence>
<gene>
    <name evidence="2" type="ORF">BJ875DRAFT_506611</name>
</gene>
<keyword evidence="2" id="KW-0378">Hydrolase</keyword>
<dbReference type="SUPFAM" id="SSF53474">
    <property type="entry name" value="alpha/beta-Hydrolases"/>
    <property type="match status" value="1"/>
</dbReference>
<reference evidence="2" key="1">
    <citation type="journal article" date="2021" name="IMA Fungus">
        <title>Genomic characterization of three marine fungi, including Emericellopsis atlantica sp. nov. with signatures of a generalist lifestyle and marine biomass degradation.</title>
        <authorList>
            <person name="Hagestad O.C."/>
            <person name="Hou L."/>
            <person name="Andersen J.H."/>
            <person name="Hansen E.H."/>
            <person name="Altermark B."/>
            <person name="Li C."/>
            <person name="Kuhnert E."/>
            <person name="Cox R.J."/>
            <person name="Crous P.W."/>
            <person name="Spatafora J.W."/>
            <person name="Lail K."/>
            <person name="Amirebrahimi M."/>
            <person name="Lipzen A."/>
            <person name="Pangilinan J."/>
            <person name="Andreopoulos W."/>
            <person name="Hayes R.D."/>
            <person name="Ng V."/>
            <person name="Grigoriev I.V."/>
            <person name="Jackson S.A."/>
            <person name="Sutton T.D.S."/>
            <person name="Dobson A.D.W."/>
            <person name="Rama T."/>
        </authorList>
    </citation>
    <scope>NUCLEOTIDE SEQUENCE</scope>
    <source>
        <strain evidence="2">TRa018bII</strain>
    </source>
</reference>
<dbReference type="GO" id="GO:0016787">
    <property type="term" value="F:hydrolase activity"/>
    <property type="evidence" value="ECO:0007669"/>
    <property type="project" value="UniProtKB-KW"/>
</dbReference>
<dbReference type="InterPro" id="IPR002925">
    <property type="entry name" value="Dienelactn_hydro"/>
</dbReference>
<keyword evidence="3" id="KW-1185">Reference proteome</keyword>
<feature type="domain" description="Dienelactone hydrolase" evidence="1">
    <location>
        <begin position="27"/>
        <end position="290"/>
    </location>
</feature>
<dbReference type="Proteomes" id="UP000824998">
    <property type="component" value="Unassembled WGS sequence"/>
</dbReference>
<dbReference type="OrthoDB" id="17560at2759"/>
<dbReference type="AlphaFoldDB" id="A0A9P8C2J0"/>
<dbReference type="PANTHER" id="PTHR17630:SF105">
    <property type="entry name" value="DIENELACTONE HYDROLASE FAMILY PROTEIN (AFU_ORTHOLOGUE AFUA_4G08790)"/>
    <property type="match status" value="1"/>
</dbReference>